<proteinExistence type="predicted"/>
<dbReference type="Proteomes" id="UP000467379">
    <property type="component" value="Chromosome"/>
</dbReference>
<dbReference type="Pfam" id="PF02661">
    <property type="entry name" value="Fic"/>
    <property type="match status" value="1"/>
</dbReference>
<dbReference type="PANTHER" id="PTHR13504">
    <property type="entry name" value="FIDO DOMAIN-CONTAINING PROTEIN DDB_G0283145"/>
    <property type="match status" value="1"/>
</dbReference>
<protein>
    <submittedName>
        <fullName evidence="2">Fic family protein</fullName>
    </submittedName>
</protein>
<gene>
    <name evidence="2" type="ORF">MBRA_32930</name>
</gene>
<dbReference type="PANTHER" id="PTHR13504:SF38">
    <property type="entry name" value="FIDO DOMAIN-CONTAINING PROTEIN"/>
    <property type="match status" value="1"/>
</dbReference>
<reference evidence="2 3" key="1">
    <citation type="journal article" date="2019" name="Emerg. Microbes Infect.">
        <title>Comprehensive subspecies identification of 175 nontuberculous mycobacteria species based on 7547 genomic profiles.</title>
        <authorList>
            <person name="Matsumoto Y."/>
            <person name="Kinjo T."/>
            <person name="Motooka D."/>
            <person name="Nabeya D."/>
            <person name="Jung N."/>
            <person name="Uechi K."/>
            <person name="Horii T."/>
            <person name="Iida T."/>
            <person name="Fujita J."/>
            <person name="Nakamura S."/>
        </authorList>
    </citation>
    <scope>NUCLEOTIDE SEQUENCE [LARGE SCALE GENOMIC DNA]</scope>
    <source>
        <strain evidence="2 3">JCM 12687</strain>
    </source>
</reference>
<keyword evidence="3" id="KW-1185">Reference proteome</keyword>
<dbReference type="Gene3D" id="1.10.3290.10">
    <property type="entry name" value="Fido-like domain"/>
    <property type="match status" value="1"/>
</dbReference>
<dbReference type="InterPro" id="IPR003812">
    <property type="entry name" value="Fido"/>
</dbReference>
<evidence type="ECO:0000259" key="1">
    <source>
        <dbReference type="PROSITE" id="PS51459"/>
    </source>
</evidence>
<dbReference type="InterPro" id="IPR036597">
    <property type="entry name" value="Fido-like_dom_sf"/>
</dbReference>
<dbReference type="SUPFAM" id="SSF140931">
    <property type="entry name" value="Fic-like"/>
    <property type="match status" value="1"/>
</dbReference>
<organism evidence="2 3">
    <name type="scientific">Mycobacterium branderi</name>
    <dbReference type="NCBI Taxonomy" id="43348"/>
    <lineage>
        <taxon>Bacteria</taxon>
        <taxon>Bacillati</taxon>
        <taxon>Actinomycetota</taxon>
        <taxon>Actinomycetes</taxon>
        <taxon>Mycobacteriales</taxon>
        <taxon>Mycobacteriaceae</taxon>
        <taxon>Mycobacterium</taxon>
    </lineage>
</organism>
<evidence type="ECO:0000313" key="3">
    <source>
        <dbReference type="Proteomes" id="UP000467379"/>
    </source>
</evidence>
<accession>A0ABM7KPR0</accession>
<evidence type="ECO:0000313" key="2">
    <source>
        <dbReference type="EMBL" id="BBZ13098.1"/>
    </source>
</evidence>
<feature type="domain" description="Fido" evidence="1">
    <location>
        <begin position="144"/>
        <end position="291"/>
    </location>
</feature>
<dbReference type="InterPro" id="IPR040198">
    <property type="entry name" value="Fido_containing"/>
</dbReference>
<dbReference type="EMBL" id="AP022606">
    <property type="protein sequence ID" value="BBZ13098.1"/>
    <property type="molecule type" value="Genomic_DNA"/>
</dbReference>
<sequence>MMASVSGGTAVGYETLTWEMPAEAGYGRSHLRAELRQSGKYKAAVPAVIADLDVVLPPAVLADAEEAGQQITRFDAELGEEIAPFASVLLRTESAASSKIENLTASARAIAEAETLGDASRRNAAMIVANTEAMQAAVALADQIDSDAILAMHSALMRSSEPSMAGKWRTEQVWIGGGDFGPHGADFIAPHQDKVPAAIADLIQFVKRGDVPMLPQIAIAHAQFETIHPFRDGNGRTGRALIQAMLRNKRLTLQMTVPVSAGLLTDTGAYFRALDRYREGDPAAIVERLSAASVLAVVNGRRLVSDLRAIREGWRSKITARRDSAVHRVADLLLKHPVINAQLLQRELNISTGNARRYLDPLAEAEIIVEFTARNRNRAWRAPEVLGALDAFAERAGRRGLHA</sequence>
<dbReference type="PROSITE" id="PS51459">
    <property type="entry name" value="FIDO"/>
    <property type="match status" value="1"/>
</dbReference>
<name>A0ABM7KPR0_9MYCO</name>